<accession>A0A0E9UV28</accession>
<organism evidence="1">
    <name type="scientific">Anguilla anguilla</name>
    <name type="common">European freshwater eel</name>
    <name type="synonym">Muraena anguilla</name>
    <dbReference type="NCBI Taxonomy" id="7936"/>
    <lineage>
        <taxon>Eukaryota</taxon>
        <taxon>Metazoa</taxon>
        <taxon>Chordata</taxon>
        <taxon>Craniata</taxon>
        <taxon>Vertebrata</taxon>
        <taxon>Euteleostomi</taxon>
        <taxon>Actinopterygii</taxon>
        <taxon>Neopterygii</taxon>
        <taxon>Teleostei</taxon>
        <taxon>Anguilliformes</taxon>
        <taxon>Anguillidae</taxon>
        <taxon>Anguilla</taxon>
    </lineage>
</organism>
<reference evidence="1" key="2">
    <citation type="journal article" date="2015" name="Fish Shellfish Immunol.">
        <title>Early steps in the European eel (Anguilla anguilla)-Vibrio vulnificus interaction in the gills: Role of the RtxA13 toxin.</title>
        <authorList>
            <person name="Callol A."/>
            <person name="Pajuelo D."/>
            <person name="Ebbesson L."/>
            <person name="Teles M."/>
            <person name="MacKenzie S."/>
            <person name="Amaro C."/>
        </authorList>
    </citation>
    <scope>NUCLEOTIDE SEQUENCE</scope>
</reference>
<sequence length="23" mass="2639">MKYIYLCDTCVTTGGKKTLRKCL</sequence>
<dbReference type="EMBL" id="GBXM01038961">
    <property type="protein sequence ID" value="JAH69616.1"/>
    <property type="molecule type" value="Transcribed_RNA"/>
</dbReference>
<protein>
    <submittedName>
        <fullName evidence="1">Uncharacterized protein</fullName>
    </submittedName>
</protein>
<evidence type="ECO:0000313" key="1">
    <source>
        <dbReference type="EMBL" id="JAH69616.1"/>
    </source>
</evidence>
<dbReference type="AlphaFoldDB" id="A0A0E9UV28"/>
<proteinExistence type="predicted"/>
<reference evidence="1" key="1">
    <citation type="submission" date="2014-11" db="EMBL/GenBank/DDBJ databases">
        <authorList>
            <person name="Amaro Gonzalez C."/>
        </authorList>
    </citation>
    <scope>NUCLEOTIDE SEQUENCE</scope>
</reference>
<name>A0A0E9UV28_ANGAN</name>